<dbReference type="OrthoDB" id="3366990at2759"/>
<protein>
    <recommendedName>
        <fullName evidence="2">Myb-like domain-containing protein</fullName>
    </recommendedName>
</protein>
<feature type="compositionally biased region" description="Basic and acidic residues" evidence="1">
    <location>
        <begin position="395"/>
        <end position="413"/>
    </location>
</feature>
<feature type="compositionally biased region" description="Basic and acidic residues" evidence="1">
    <location>
        <begin position="297"/>
        <end position="312"/>
    </location>
</feature>
<reference evidence="3" key="1">
    <citation type="journal article" date="2014" name="Genome Announc.">
        <title>De novo whole-genome sequence and genome annotation of Lichtheimia ramosa.</title>
        <authorList>
            <person name="Linde J."/>
            <person name="Schwartze V."/>
            <person name="Binder U."/>
            <person name="Lass-Florl C."/>
            <person name="Voigt K."/>
            <person name="Horn F."/>
        </authorList>
    </citation>
    <scope>NUCLEOTIDE SEQUENCE</scope>
    <source>
        <strain evidence="3">JMRC FSU:6197</strain>
    </source>
</reference>
<dbReference type="CDD" id="cd11660">
    <property type="entry name" value="SANT_TRF"/>
    <property type="match status" value="1"/>
</dbReference>
<dbReference type="AlphaFoldDB" id="A0A077WP24"/>
<gene>
    <name evidence="3" type="ORF">LRAMOSA10210</name>
</gene>
<proteinExistence type="predicted"/>
<dbReference type="EMBL" id="LK023327">
    <property type="protein sequence ID" value="CDS08849.1"/>
    <property type="molecule type" value="Genomic_DNA"/>
</dbReference>
<feature type="compositionally biased region" description="Acidic residues" evidence="1">
    <location>
        <begin position="326"/>
        <end position="349"/>
    </location>
</feature>
<feature type="compositionally biased region" description="Low complexity" evidence="1">
    <location>
        <begin position="420"/>
        <end position="432"/>
    </location>
</feature>
<evidence type="ECO:0000259" key="2">
    <source>
        <dbReference type="SMART" id="SM00717"/>
    </source>
</evidence>
<dbReference type="PANTHER" id="PTHR46993:SF4">
    <property type="entry name" value="MYB-LIKE HTH TRANSCRIPTIONAL REGULATOR FAMILY PROTEIN"/>
    <property type="match status" value="1"/>
</dbReference>
<dbReference type="InterPro" id="IPR009057">
    <property type="entry name" value="Homeodomain-like_sf"/>
</dbReference>
<feature type="compositionally biased region" description="Low complexity" evidence="1">
    <location>
        <begin position="515"/>
        <end position="525"/>
    </location>
</feature>
<name>A0A077WP24_9FUNG</name>
<feature type="compositionally biased region" description="Low complexity" evidence="1">
    <location>
        <begin position="374"/>
        <end position="394"/>
    </location>
</feature>
<feature type="compositionally biased region" description="Acidic residues" evidence="1">
    <location>
        <begin position="262"/>
        <end position="277"/>
    </location>
</feature>
<dbReference type="SUPFAM" id="SSF46689">
    <property type="entry name" value="Homeodomain-like"/>
    <property type="match status" value="1"/>
</dbReference>
<dbReference type="InterPro" id="IPR001005">
    <property type="entry name" value="SANT/Myb"/>
</dbReference>
<dbReference type="PANTHER" id="PTHR46993">
    <property type="entry name" value="MYB TRANSCRIPTION FACTOR"/>
    <property type="match status" value="1"/>
</dbReference>
<dbReference type="Gene3D" id="1.10.246.220">
    <property type="match status" value="1"/>
</dbReference>
<evidence type="ECO:0000313" key="3">
    <source>
        <dbReference type="EMBL" id="CDS08849.1"/>
    </source>
</evidence>
<feature type="compositionally biased region" description="Polar residues" evidence="1">
    <location>
        <begin position="490"/>
        <end position="514"/>
    </location>
</feature>
<evidence type="ECO:0000256" key="1">
    <source>
        <dbReference type="SAM" id="MobiDB-lite"/>
    </source>
</evidence>
<feature type="compositionally biased region" description="Polar residues" evidence="1">
    <location>
        <begin position="252"/>
        <end position="261"/>
    </location>
</feature>
<feature type="domain" description="Myb-like" evidence="2">
    <location>
        <begin position="558"/>
        <end position="610"/>
    </location>
</feature>
<feature type="region of interest" description="Disordered" evidence="1">
    <location>
        <begin position="218"/>
        <end position="528"/>
    </location>
</feature>
<dbReference type="SMART" id="SM00717">
    <property type="entry name" value="SANT"/>
    <property type="match status" value="1"/>
</dbReference>
<organism evidence="3">
    <name type="scientific">Lichtheimia ramosa</name>
    <dbReference type="NCBI Taxonomy" id="688394"/>
    <lineage>
        <taxon>Eukaryota</taxon>
        <taxon>Fungi</taxon>
        <taxon>Fungi incertae sedis</taxon>
        <taxon>Mucoromycota</taxon>
        <taxon>Mucoromycotina</taxon>
        <taxon>Mucoromycetes</taxon>
        <taxon>Mucorales</taxon>
        <taxon>Lichtheimiaceae</taxon>
        <taxon>Lichtheimia</taxon>
    </lineage>
</organism>
<accession>A0A077WP24</accession>
<feature type="compositionally biased region" description="Acidic residues" evidence="1">
    <location>
        <begin position="231"/>
        <end position="246"/>
    </location>
</feature>
<sequence>MSSYTATLQTAVEASNSTLSLLDVETFDDIVDQEVWDSADDVEDRCNDLPRSNDYLDPIVIRDSVLSEGANDTDWIQSAVARLNVAIFTNAVWSDNGRYDEPISIFFPLLIPKELHDRDDIVDMFLETVTRWAVMETNWPNDKHTTQEDVVNKIKERIEMDIEDEDQSLRQRIWDAYKKRYEQNDDLDDPQDMLDSQRVKKAWYKVLPIILKVIDSKDDHQPANDTTSDNAMDEDINEEEQEDDFYDAPSYNDPQTSNDASMENELDELEDELESPDEPSIGMKRLHDQEEQENVDSADKRHRSEPYVKSEISEEDVESQGSPIDSNDEEDDASLAWGEDNESTTEQDDSNVSPFTHHGIYQPPPPAYLRRSRSTSYSSNTSVYRSDSRSSSSDVHAENTQRNHTITDLDSNQHVDSAGDTSDSSQQSNDTSRQPRLPEGLPNTINLGPATPIVIPGDDDDDDQPMSRSVAQHRRQLQGRPDVARGGTTRGRNLQQSPSDISNTRQQESQHNHQSSASVTTATVTQRIRRRRELPSRAETDIAPVIQPEQQQGGLRKLNEYWTEEEVAALDEGLRLYSRRWVVIKTRYADVLANRTNVQLKDKARNIARQRRKQGIPLEHYAGCG</sequence>